<keyword evidence="2 5" id="KW-0067">ATP-binding</keyword>
<evidence type="ECO:0000256" key="1">
    <source>
        <dbReference type="ARBA" id="ARBA00022741"/>
    </source>
</evidence>
<dbReference type="SMART" id="SM00382">
    <property type="entry name" value="AAA"/>
    <property type="match status" value="1"/>
</dbReference>
<dbReference type="GO" id="GO:0005524">
    <property type="term" value="F:ATP binding"/>
    <property type="evidence" value="ECO:0007669"/>
    <property type="project" value="UniProtKB-KW"/>
</dbReference>
<sequence>MSEPTEPTAEPTATGVAAEPTARSTAEPPVLEVRGAVKRFGAVTALAGVDLAVGRGQVVGLLGDNGAGKSTLIKAITGVHRLDEGQILLDGAEVSIDSPPTARDHGIEAVYQDLSLFDNLDVVTNLYLGHELTRPRGIRGMRGLGWLDRRAMQRDVKDRLEKLQVNVPDLRGHVGLMSGGQRQAIAVARACAFASRVLILDEPTAALGVRETRNVLDTVRRLPAEHDIAVVLISHNMDHVVQVCDHAVVMRQGRVVGTTRPSPETTEEMVAMIVGAKEGAGQKGAHP</sequence>
<dbReference type="PANTHER" id="PTHR43790">
    <property type="entry name" value="CARBOHYDRATE TRANSPORT ATP-BINDING PROTEIN MG119-RELATED"/>
    <property type="match status" value="1"/>
</dbReference>
<feature type="compositionally biased region" description="Low complexity" evidence="3">
    <location>
        <begin position="1"/>
        <end position="22"/>
    </location>
</feature>
<evidence type="ECO:0000256" key="3">
    <source>
        <dbReference type="SAM" id="MobiDB-lite"/>
    </source>
</evidence>
<accession>A0ABW4L1D7</accession>
<dbReference type="Gene3D" id="3.40.50.300">
    <property type="entry name" value="P-loop containing nucleotide triphosphate hydrolases"/>
    <property type="match status" value="1"/>
</dbReference>
<feature type="domain" description="ABC transporter" evidence="4">
    <location>
        <begin position="31"/>
        <end position="277"/>
    </location>
</feature>
<dbReference type="SUPFAM" id="SSF52540">
    <property type="entry name" value="P-loop containing nucleoside triphosphate hydrolases"/>
    <property type="match status" value="1"/>
</dbReference>
<feature type="region of interest" description="Disordered" evidence="3">
    <location>
        <begin position="1"/>
        <end position="26"/>
    </location>
</feature>
<dbReference type="InterPro" id="IPR027417">
    <property type="entry name" value="P-loop_NTPase"/>
</dbReference>
<evidence type="ECO:0000256" key="2">
    <source>
        <dbReference type="ARBA" id="ARBA00022840"/>
    </source>
</evidence>
<dbReference type="InterPro" id="IPR050107">
    <property type="entry name" value="ABC_carbohydrate_import_ATPase"/>
</dbReference>
<reference evidence="6" key="1">
    <citation type="journal article" date="2019" name="Int. J. Syst. Evol. Microbiol.">
        <title>The Global Catalogue of Microorganisms (GCM) 10K type strain sequencing project: providing services to taxonomists for standard genome sequencing and annotation.</title>
        <authorList>
            <consortium name="The Broad Institute Genomics Platform"/>
            <consortium name="The Broad Institute Genome Sequencing Center for Infectious Disease"/>
            <person name="Wu L."/>
            <person name="Ma J."/>
        </authorList>
    </citation>
    <scope>NUCLEOTIDE SEQUENCE [LARGE SCALE GENOMIC DNA]</scope>
    <source>
        <strain evidence="6">JCM 17130</strain>
    </source>
</reference>
<dbReference type="Pfam" id="PF00005">
    <property type="entry name" value="ABC_tran"/>
    <property type="match status" value="1"/>
</dbReference>
<keyword evidence="6" id="KW-1185">Reference proteome</keyword>
<gene>
    <name evidence="5" type="ORF">ACFSE6_06365</name>
</gene>
<dbReference type="PROSITE" id="PS50893">
    <property type="entry name" value="ABC_TRANSPORTER_2"/>
    <property type="match status" value="1"/>
</dbReference>
<evidence type="ECO:0000259" key="4">
    <source>
        <dbReference type="PROSITE" id="PS50893"/>
    </source>
</evidence>
<evidence type="ECO:0000313" key="6">
    <source>
        <dbReference type="Proteomes" id="UP001597277"/>
    </source>
</evidence>
<dbReference type="RefSeq" id="WP_388003703.1">
    <property type="nucleotide sequence ID" value="NZ_JBHUEE010000002.1"/>
</dbReference>
<name>A0ABW4L1D7_9MICO</name>
<dbReference type="Proteomes" id="UP001597277">
    <property type="component" value="Unassembled WGS sequence"/>
</dbReference>
<dbReference type="CDD" id="cd03216">
    <property type="entry name" value="ABC_Carb_Monos_I"/>
    <property type="match status" value="1"/>
</dbReference>
<dbReference type="EMBL" id="JBHUEE010000002">
    <property type="protein sequence ID" value="MFD1717450.1"/>
    <property type="molecule type" value="Genomic_DNA"/>
</dbReference>
<dbReference type="InterPro" id="IPR003439">
    <property type="entry name" value="ABC_transporter-like_ATP-bd"/>
</dbReference>
<keyword evidence="1" id="KW-0547">Nucleotide-binding</keyword>
<protein>
    <submittedName>
        <fullName evidence="5">ATP-binding cassette domain-containing protein</fullName>
    </submittedName>
</protein>
<dbReference type="PANTHER" id="PTHR43790:SF8">
    <property type="entry name" value="SUGAR ABC TRANSPORTER ATP-BINDING PROTEIN"/>
    <property type="match status" value="1"/>
</dbReference>
<proteinExistence type="predicted"/>
<organism evidence="5 6">
    <name type="scientific">Georgenia deserti</name>
    <dbReference type="NCBI Taxonomy" id="2093781"/>
    <lineage>
        <taxon>Bacteria</taxon>
        <taxon>Bacillati</taxon>
        <taxon>Actinomycetota</taxon>
        <taxon>Actinomycetes</taxon>
        <taxon>Micrococcales</taxon>
        <taxon>Bogoriellaceae</taxon>
        <taxon>Georgenia</taxon>
    </lineage>
</organism>
<comment type="caution">
    <text evidence="5">The sequence shown here is derived from an EMBL/GenBank/DDBJ whole genome shotgun (WGS) entry which is preliminary data.</text>
</comment>
<dbReference type="InterPro" id="IPR003593">
    <property type="entry name" value="AAA+_ATPase"/>
</dbReference>
<evidence type="ECO:0000313" key="5">
    <source>
        <dbReference type="EMBL" id="MFD1717450.1"/>
    </source>
</evidence>